<dbReference type="SUPFAM" id="SSF50129">
    <property type="entry name" value="GroES-like"/>
    <property type="match status" value="1"/>
</dbReference>
<dbReference type="InterPro" id="IPR013154">
    <property type="entry name" value="ADH-like_N"/>
</dbReference>
<dbReference type="InterPro" id="IPR011032">
    <property type="entry name" value="GroES-like_sf"/>
</dbReference>
<dbReference type="GO" id="GO:0008270">
    <property type="term" value="F:zinc ion binding"/>
    <property type="evidence" value="ECO:0007669"/>
    <property type="project" value="InterPro"/>
</dbReference>
<dbReference type="SMART" id="SM00829">
    <property type="entry name" value="PKS_ER"/>
    <property type="match status" value="1"/>
</dbReference>
<keyword evidence="5" id="KW-0694">RNA-binding</keyword>
<keyword evidence="4" id="KW-0521">NADP</keyword>
<dbReference type="InterPro" id="IPR002364">
    <property type="entry name" value="Quin_OxRdtase/zeta-crystal_CS"/>
</dbReference>
<evidence type="ECO:0000313" key="7">
    <source>
        <dbReference type="EMBL" id="ARS35637.1"/>
    </source>
</evidence>
<dbReference type="Pfam" id="PF13602">
    <property type="entry name" value="ADH_zinc_N_2"/>
    <property type="match status" value="1"/>
</dbReference>
<dbReference type="STRING" id="709015.GCA_000472485_01892"/>
<evidence type="ECO:0000256" key="3">
    <source>
        <dbReference type="ARBA" id="ARBA00022490"/>
    </source>
</evidence>
<dbReference type="Proteomes" id="UP000266292">
    <property type="component" value="Chromosome"/>
</dbReference>
<name>A0A1X9YRZ2_9BACT</name>
<comment type="subcellular location">
    <subcellularLocation>
        <location evidence="1">Cytoplasm</location>
    </subcellularLocation>
</comment>
<keyword evidence="8" id="KW-1185">Reference proteome</keyword>
<dbReference type="Gene3D" id="3.90.180.10">
    <property type="entry name" value="Medium-chain alcohol dehydrogenases, catalytic domain"/>
    <property type="match status" value="1"/>
</dbReference>
<sequence length="316" mass="34342">MKAFVLNEPGPADNLKMQDVDKPSPKRGEVLVKVRAVSINPVDTKVREGKGLYEKMKDTPPVIVGWDISGEVVAVGEGVEYFKEGDEVFGMVNFPGHGKAYAEYVAGPEKHLAHKPANIPHHEAAAATLAALTAWQVLVNEADIQPGQRVLIHAAAGGVGHYAVQIAKYFNANVIGTASPENHEFLRTMGANEEVDYHKYDVADVVMNADIVLDSLGEENTRKSLACLKDGGKIISILGGATEAVQAEAKKRNIEAKNYLVHSSGEDQAKLADMMRDERLRSHVSHVFNFEDMAKAHKQVETRKTNGKVVVTVATD</sequence>
<dbReference type="RefSeq" id="WP_025606619.1">
    <property type="nucleotide sequence ID" value="NZ_CP021235.1"/>
</dbReference>
<dbReference type="PROSITE" id="PS01162">
    <property type="entry name" value="QOR_ZETA_CRYSTAL"/>
    <property type="match status" value="1"/>
</dbReference>
<reference evidence="8" key="1">
    <citation type="submission" date="2017-05" db="EMBL/GenBank/DDBJ databases">
        <authorList>
            <person name="Ray J."/>
            <person name="Price M."/>
            <person name="Deutschbauer A."/>
        </authorList>
    </citation>
    <scope>NUCLEOTIDE SEQUENCE [LARGE SCALE GENOMIC DNA]</scope>
    <source>
        <strain evidence="8">DSM 19842</strain>
    </source>
</reference>
<accession>A0A1X9YRZ2</accession>
<evidence type="ECO:0000256" key="2">
    <source>
        <dbReference type="ARBA" id="ARBA00011881"/>
    </source>
</evidence>
<evidence type="ECO:0000256" key="5">
    <source>
        <dbReference type="ARBA" id="ARBA00022884"/>
    </source>
</evidence>
<proteinExistence type="predicted"/>
<comment type="subunit">
    <text evidence="2">Homotetramer.</text>
</comment>
<dbReference type="PANTHER" id="PTHR44154:SF1">
    <property type="entry name" value="QUINONE OXIDOREDUCTASE"/>
    <property type="match status" value="1"/>
</dbReference>
<evidence type="ECO:0000259" key="6">
    <source>
        <dbReference type="SMART" id="SM00829"/>
    </source>
</evidence>
<dbReference type="SUPFAM" id="SSF51735">
    <property type="entry name" value="NAD(P)-binding Rossmann-fold domains"/>
    <property type="match status" value="1"/>
</dbReference>
<dbReference type="OrthoDB" id="648910at2"/>
<dbReference type="PANTHER" id="PTHR44154">
    <property type="entry name" value="QUINONE OXIDOREDUCTASE"/>
    <property type="match status" value="1"/>
</dbReference>
<dbReference type="AlphaFoldDB" id="A0A1X9YRZ2"/>
<dbReference type="InterPro" id="IPR020843">
    <property type="entry name" value="ER"/>
</dbReference>
<dbReference type="GO" id="GO:0003723">
    <property type="term" value="F:RNA binding"/>
    <property type="evidence" value="ECO:0007669"/>
    <property type="project" value="UniProtKB-KW"/>
</dbReference>
<evidence type="ECO:0000256" key="4">
    <source>
        <dbReference type="ARBA" id="ARBA00022857"/>
    </source>
</evidence>
<dbReference type="KEGG" id="pact:CA264_09390"/>
<dbReference type="InterPro" id="IPR036291">
    <property type="entry name" value="NAD(P)-bd_dom_sf"/>
</dbReference>
<gene>
    <name evidence="7" type="ORF">CA264_09390</name>
</gene>
<dbReference type="GO" id="GO:0005737">
    <property type="term" value="C:cytoplasm"/>
    <property type="evidence" value="ECO:0007669"/>
    <property type="project" value="UniProtKB-SubCell"/>
</dbReference>
<organism evidence="7 8">
    <name type="scientific">Pontibacter actiniarum</name>
    <dbReference type="NCBI Taxonomy" id="323450"/>
    <lineage>
        <taxon>Bacteria</taxon>
        <taxon>Pseudomonadati</taxon>
        <taxon>Bacteroidota</taxon>
        <taxon>Cytophagia</taxon>
        <taxon>Cytophagales</taxon>
        <taxon>Hymenobacteraceae</taxon>
        <taxon>Pontibacter</taxon>
    </lineage>
</organism>
<dbReference type="Pfam" id="PF08240">
    <property type="entry name" value="ADH_N"/>
    <property type="match status" value="1"/>
</dbReference>
<evidence type="ECO:0000313" key="8">
    <source>
        <dbReference type="Proteomes" id="UP000266292"/>
    </source>
</evidence>
<dbReference type="GO" id="GO:0016491">
    <property type="term" value="F:oxidoreductase activity"/>
    <property type="evidence" value="ECO:0007669"/>
    <property type="project" value="InterPro"/>
</dbReference>
<dbReference type="Gene3D" id="3.40.50.720">
    <property type="entry name" value="NAD(P)-binding Rossmann-like Domain"/>
    <property type="match status" value="1"/>
</dbReference>
<feature type="domain" description="Enoyl reductase (ER)" evidence="6">
    <location>
        <begin position="10"/>
        <end position="311"/>
    </location>
</feature>
<evidence type="ECO:0000256" key="1">
    <source>
        <dbReference type="ARBA" id="ARBA00004496"/>
    </source>
</evidence>
<dbReference type="EMBL" id="CP021235">
    <property type="protein sequence ID" value="ARS35637.1"/>
    <property type="molecule type" value="Genomic_DNA"/>
</dbReference>
<dbReference type="InterPro" id="IPR051603">
    <property type="entry name" value="Zinc-ADH_QOR/CCCR"/>
</dbReference>
<keyword evidence="3" id="KW-0963">Cytoplasm</keyword>
<protein>
    <submittedName>
        <fullName evidence="7">Oxidoreductase</fullName>
    </submittedName>
</protein>
<dbReference type="CDD" id="cd05289">
    <property type="entry name" value="MDR_like_2"/>
    <property type="match status" value="1"/>
</dbReference>